<dbReference type="PROSITE" id="PS50053">
    <property type="entry name" value="UBIQUITIN_2"/>
    <property type="match status" value="1"/>
</dbReference>
<reference evidence="3 4" key="1">
    <citation type="submission" date="2015-07" db="EMBL/GenBank/DDBJ databases">
        <title>The genome of Melipona quadrifasciata.</title>
        <authorList>
            <person name="Pan H."/>
            <person name="Kapheim K."/>
        </authorList>
    </citation>
    <scope>NUCLEOTIDE SEQUENCE [LARGE SCALE GENOMIC DNA]</scope>
    <source>
        <strain evidence="3">0111107301</strain>
        <tissue evidence="3">Whole body</tissue>
    </source>
</reference>
<sequence>MSSELILGVRLDLQTLSIIKLNNINFKTKVEELKYETAERVNLSKDLFELIYCGYILEDDMTLESYGLKNGSMVHVLRKREPEPPLSPKYISEDAILQLVSAFKSFKENPGLRSALNRIGKKPEVMDNIISSSPGLHEDTVAIAILQDPDLMSYFTDVDTVRKFAEAHPVLVEAAQNIAAAVHAEAHNNVTLGSNSSLSNSQSAAYSYTLDNLSGDEEMAGDSSQSSDSTQTPNLSSNSTNSVTVAQLAAAVSRARAGSFPFSNPPSSTSAGSTNSGIITTEMFTQAMQQVHSPSVLPRSSDLRRMLAQMHELGLQNDTLNLRALHLTNHDVIAAIELVFSGFSTSLTEKLFSLGPRIQNAADAGVAFPQK</sequence>
<evidence type="ECO:0000256" key="1">
    <source>
        <dbReference type="SAM" id="MobiDB-lite"/>
    </source>
</evidence>
<feature type="compositionally biased region" description="Low complexity" evidence="1">
    <location>
        <begin position="222"/>
        <end position="241"/>
    </location>
</feature>
<dbReference type="SUPFAM" id="SSF54236">
    <property type="entry name" value="Ubiquitin-like"/>
    <property type="match status" value="1"/>
</dbReference>
<dbReference type="InterPro" id="IPR009060">
    <property type="entry name" value="UBA-like_sf"/>
</dbReference>
<dbReference type="GO" id="GO:0005829">
    <property type="term" value="C:cytosol"/>
    <property type="evidence" value="ECO:0007669"/>
    <property type="project" value="TreeGrafter"/>
</dbReference>
<evidence type="ECO:0000313" key="4">
    <source>
        <dbReference type="Proteomes" id="UP000053105"/>
    </source>
</evidence>
<dbReference type="OrthoDB" id="10016665at2759"/>
<feature type="domain" description="Ubiquitin-like" evidence="2">
    <location>
        <begin position="9"/>
        <end position="83"/>
    </location>
</feature>
<dbReference type="PANTHER" id="PTHR10677">
    <property type="entry name" value="UBIQUILIN"/>
    <property type="match status" value="1"/>
</dbReference>
<name>A0A0N0BDD9_9HYME</name>
<dbReference type="Pfam" id="PF00240">
    <property type="entry name" value="ubiquitin"/>
    <property type="match status" value="1"/>
</dbReference>
<dbReference type="AlphaFoldDB" id="A0A0N0BDD9"/>
<proteinExistence type="predicted"/>
<dbReference type="EMBL" id="KQ435878">
    <property type="protein sequence ID" value="KOX69964.1"/>
    <property type="molecule type" value="Genomic_DNA"/>
</dbReference>
<evidence type="ECO:0000313" key="3">
    <source>
        <dbReference type="EMBL" id="KOX69964.1"/>
    </source>
</evidence>
<dbReference type="SUPFAM" id="SSF46934">
    <property type="entry name" value="UBA-like"/>
    <property type="match status" value="1"/>
</dbReference>
<organism evidence="3 4">
    <name type="scientific">Melipona quadrifasciata</name>
    <dbReference type="NCBI Taxonomy" id="166423"/>
    <lineage>
        <taxon>Eukaryota</taxon>
        <taxon>Metazoa</taxon>
        <taxon>Ecdysozoa</taxon>
        <taxon>Arthropoda</taxon>
        <taxon>Hexapoda</taxon>
        <taxon>Insecta</taxon>
        <taxon>Pterygota</taxon>
        <taxon>Neoptera</taxon>
        <taxon>Endopterygota</taxon>
        <taxon>Hymenoptera</taxon>
        <taxon>Apocrita</taxon>
        <taxon>Aculeata</taxon>
        <taxon>Apoidea</taxon>
        <taxon>Anthophila</taxon>
        <taxon>Apidae</taxon>
        <taxon>Melipona</taxon>
    </lineage>
</organism>
<dbReference type="InterPro" id="IPR029071">
    <property type="entry name" value="Ubiquitin-like_domsf"/>
</dbReference>
<dbReference type="GO" id="GO:0031593">
    <property type="term" value="F:polyubiquitin modification-dependent protein binding"/>
    <property type="evidence" value="ECO:0007669"/>
    <property type="project" value="TreeGrafter"/>
</dbReference>
<dbReference type="Gene3D" id="3.10.20.90">
    <property type="entry name" value="Phosphatidylinositol 3-kinase Catalytic Subunit, Chain A, domain 1"/>
    <property type="match status" value="1"/>
</dbReference>
<dbReference type="CDD" id="cd14326">
    <property type="entry name" value="UBA_UBL7"/>
    <property type="match status" value="1"/>
</dbReference>
<dbReference type="InterPro" id="IPR000626">
    <property type="entry name" value="Ubiquitin-like_dom"/>
</dbReference>
<keyword evidence="4" id="KW-1185">Reference proteome</keyword>
<feature type="region of interest" description="Disordered" evidence="1">
    <location>
        <begin position="214"/>
        <end position="241"/>
    </location>
</feature>
<evidence type="ECO:0000259" key="2">
    <source>
        <dbReference type="PROSITE" id="PS50053"/>
    </source>
</evidence>
<protein>
    <submittedName>
        <fullName evidence="3">Ubiquitin-like protein 7</fullName>
    </submittedName>
</protein>
<gene>
    <name evidence="3" type="ORF">WN51_04479</name>
</gene>
<dbReference type="STRING" id="166423.A0A0N0BDD9"/>
<dbReference type="PANTHER" id="PTHR10677:SF25">
    <property type="entry name" value="UBIQUITIN-LIKE PROTEIN 7"/>
    <property type="match status" value="1"/>
</dbReference>
<dbReference type="InterPro" id="IPR047878">
    <property type="entry name" value="UBL7_UBA"/>
</dbReference>
<dbReference type="Proteomes" id="UP000053105">
    <property type="component" value="Unassembled WGS sequence"/>
</dbReference>
<accession>A0A0N0BDD9</accession>
<dbReference type="InterPro" id="IPR015496">
    <property type="entry name" value="Ubiquilin"/>
</dbReference>
<dbReference type="Gene3D" id="1.10.8.10">
    <property type="entry name" value="DNA helicase RuvA subunit, C-terminal domain"/>
    <property type="match status" value="1"/>
</dbReference>
<dbReference type="GO" id="GO:0006511">
    <property type="term" value="P:ubiquitin-dependent protein catabolic process"/>
    <property type="evidence" value="ECO:0007669"/>
    <property type="project" value="TreeGrafter"/>
</dbReference>